<organism evidence="2 3">
    <name type="scientific">Trichonephila clavipes</name>
    <name type="common">Golden silk orbweaver</name>
    <name type="synonym">Nephila clavipes</name>
    <dbReference type="NCBI Taxonomy" id="2585209"/>
    <lineage>
        <taxon>Eukaryota</taxon>
        <taxon>Metazoa</taxon>
        <taxon>Ecdysozoa</taxon>
        <taxon>Arthropoda</taxon>
        <taxon>Chelicerata</taxon>
        <taxon>Arachnida</taxon>
        <taxon>Araneae</taxon>
        <taxon>Araneomorphae</taxon>
        <taxon>Entelegynae</taxon>
        <taxon>Araneoidea</taxon>
        <taxon>Nephilidae</taxon>
        <taxon>Trichonephila</taxon>
    </lineage>
</organism>
<proteinExistence type="predicted"/>
<comment type="caution">
    <text evidence="2">The sequence shown here is derived from an EMBL/GenBank/DDBJ whole genome shotgun (WGS) entry which is preliminary data.</text>
</comment>
<name>A0A8X6RH80_TRICX</name>
<gene>
    <name evidence="2" type="ORF">TNCV_3045901</name>
</gene>
<sequence length="86" mass="9760">MVVSDAKMIAKVAKLAANLVSKNMPTWLYRQDFAKFSLNRHYNIELRLEIRDVTDDGNAANKTYESRILEGVSSSDESDRETHGNI</sequence>
<dbReference type="AlphaFoldDB" id="A0A8X6RH80"/>
<feature type="region of interest" description="Disordered" evidence="1">
    <location>
        <begin position="67"/>
        <end position="86"/>
    </location>
</feature>
<reference evidence="2" key="1">
    <citation type="submission" date="2020-08" db="EMBL/GenBank/DDBJ databases">
        <title>Multicomponent nature underlies the extraordinary mechanical properties of spider dragline silk.</title>
        <authorList>
            <person name="Kono N."/>
            <person name="Nakamura H."/>
            <person name="Mori M."/>
            <person name="Yoshida Y."/>
            <person name="Ohtoshi R."/>
            <person name="Malay A.D."/>
            <person name="Moran D.A.P."/>
            <person name="Tomita M."/>
            <person name="Numata K."/>
            <person name="Arakawa K."/>
        </authorList>
    </citation>
    <scope>NUCLEOTIDE SEQUENCE</scope>
</reference>
<dbReference type="Proteomes" id="UP000887159">
    <property type="component" value="Unassembled WGS sequence"/>
</dbReference>
<evidence type="ECO:0000313" key="3">
    <source>
        <dbReference type="Proteomes" id="UP000887159"/>
    </source>
</evidence>
<protein>
    <submittedName>
        <fullName evidence="2">Uncharacterized protein</fullName>
    </submittedName>
</protein>
<evidence type="ECO:0000313" key="2">
    <source>
        <dbReference type="EMBL" id="GFX94958.1"/>
    </source>
</evidence>
<accession>A0A8X6RH80</accession>
<dbReference type="EMBL" id="BMAU01021182">
    <property type="protein sequence ID" value="GFX94958.1"/>
    <property type="molecule type" value="Genomic_DNA"/>
</dbReference>
<keyword evidence="3" id="KW-1185">Reference proteome</keyword>
<evidence type="ECO:0000256" key="1">
    <source>
        <dbReference type="SAM" id="MobiDB-lite"/>
    </source>
</evidence>